<name>U1N1B2_9EURY</name>
<gene>
    <name evidence="1" type="ORF">J07HQW1_00136</name>
</gene>
<evidence type="ECO:0000313" key="1">
    <source>
        <dbReference type="EMBL" id="ERG90123.1"/>
    </source>
</evidence>
<organism evidence="1 2">
    <name type="scientific">Haloquadratum walsbyi J07HQW1</name>
    <dbReference type="NCBI Taxonomy" id="1238424"/>
    <lineage>
        <taxon>Archaea</taxon>
        <taxon>Methanobacteriati</taxon>
        <taxon>Methanobacteriota</taxon>
        <taxon>Stenosarchaea group</taxon>
        <taxon>Halobacteria</taxon>
        <taxon>Halobacteriales</taxon>
        <taxon>Haloferacaceae</taxon>
        <taxon>Haloquadratum</taxon>
    </lineage>
</organism>
<reference evidence="1 2" key="1">
    <citation type="journal article" date="2013" name="PLoS ONE">
        <title>Assembly-driven community genomics of a hypersaline microbial ecosystem.</title>
        <authorList>
            <person name="Podell S."/>
            <person name="Ugalde J.A."/>
            <person name="Narasingarao P."/>
            <person name="Banfield J.F."/>
            <person name="Heidelberg K.B."/>
            <person name="Allen E.E."/>
        </authorList>
    </citation>
    <scope>NUCLEOTIDE SEQUENCE [LARGE SCALE GENOMIC DNA]</scope>
    <source>
        <strain evidence="2">J07HQW1</strain>
    </source>
</reference>
<accession>U1N1B2</accession>
<dbReference type="AlphaFoldDB" id="U1N1B2"/>
<evidence type="ECO:0000313" key="2">
    <source>
        <dbReference type="Proteomes" id="UP000030649"/>
    </source>
</evidence>
<sequence>MAVLVLFGETIGVTAIGAFSTVEAERTADVDVAGDANALLGIQPAVDPDESAFIQQSDTADGTFAIDVSGRNNAQLKRNNNRSEYLQY</sequence>
<dbReference type="HOGENOM" id="CLU_2461707_0_0_2"/>
<proteinExistence type="predicted"/>
<protein>
    <submittedName>
        <fullName evidence="1">Uncharacterized protein</fullName>
    </submittedName>
</protein>
<dbReference type="EMBL" id="KE356560">
    <property type="protein sequence ID" value="ERG90123.1"/>
    <property type="molecule type" value="Genomic_DNA"/>
</dbReference>
<dbReference type="STRING" id="1238424.J07HQW1_00136"/>
<dbReference type="Proteomes" id="UP000030649">
    <property type="component" value="Unassembled WGS sequence"/>
</dbReference>